<feature type="region of interest" description="Disordered" evidence="1">
    <location>
        <begin position="182"/>
        <end position="201"/>
    </location>
</feature>
<feature type="region of interest" description="Disordered" evidence="1">
    <location>
        <begin position="944"/>
        <end position="980"/>
    </location>
</feature>
<feature type="compositionally biased region" description="Basic and acidic residues" evidence="1">
    <location>
        <begin position="461"/>
        <end position="472"/>
    </location>
</feature>
<accession>A0A2G9HZT9</accession>
<name>A0A2G9HZT9_9LAMI</name>
<dbReference type="STRING" id="429701.A0A2G9HZT9"/>
<dbReference type="GO" id="GO:0045892">
    <property type="term" value="P:negative regulation of DNA-templated transcription"/>
    <property type="evidence" value="ECO:0007669"/>
    <property type="project" value="InterPro"/>
</dbReference>
<feature type="region of interest" description="Disordered" evidence="1">
    <location>
        <begin position="692"/>
        <end position="717"/>
    </location>
</feature>
<feature type="region of interest" description="Disordered" evidence="1">
    <location>
        <begin position="564"/>
        <end position="589"/>
    </location>
</feature>
<feature type="region of interest" description="Disordered" evidence="1">
    <location>
        <begin position="262"/>
        <end position="361"/>
    </location>
</feature>
<feature type="compositionally biased region" description="Polar residues" evidence="1">
    <location>
        <begin position="268"/>
        <end position="289"/>
    </location>
</feature>
<keyword evidence="3" id="KW-1185">Reference proteome</keyword>
<feature type="compositionally biased region" description="Basic and acidic residues" evidence="1">
    <location>
        <begin position="969"/>
        <end position="980"/>
    </location>
</feature>
<dbReference type="PANTHER" id="PTHR35504:SF1">
    <property type="entry name" value="PROTEIN EMBRYONIC FLOWER 1"/>
    <property type="match status" value="1"/>
</dbReference>
<dbReference type="Proteomes" id="UP000231279">
    <property type="component" value="Unassembled WGS sequence"/>
</dbReference>
<reference evidence="3" key="1">
    <citation type="journal article" date="2018" name="Gigascience">
        <title>Genome assembly of the Pink Ipe (Handroanthus impetiginosus, Bignoniaceae), a highly valued, ecologically keystone Neotropical timber forest tree.</title>
        <authorList>
            <person name="Silva-Junior O.B."/>
            <person name="Grattapaglia D."/>
            <person name="Novaes E."/>
            <person name="Collevatti R.G."/>
        </authorList>
    </citation>
    <scope>NUCLEOTIDE SEQUENCE [LARGE SCALE GENOMIC DNA]</scope>
    <source>
        <strain evidence="3">cv. UFG-1</strain>
    </source>
</reference>
<evidence type="ECO:0000313" key="3">
    <source>
        <dbReference type="Proteomes" id="UP000231279"/>
    </source>
</evidence>
<dbReference type="PANTHER" id="PTHR35504">
    <property type="entry name" value="PROTEIN EMBRYONIC FLOWER 1"/>
    <property type="match status" value="1"/>
</dbReference>
<evidence type="ECO:0000313" key="2">
    <source>
        <dbReference type="EMBL" id="PIN23024.1"/>
    </source>
</evidence>
<dbReference type="GO" id="GO:0048367">
    <property type="term" value="P:shoot system development"/>
    <property type="evidence" value="ECO:0007669"/>
    <property type="project" value="InterPro"/>
</dbReference>
<dbReference type="AlphaFoldDB" id="A0A2G9HZT9"/>
<proteinExistence type="predicted"/>
<gene>
    <name evidence="2" type="ORF">CDL12_04246</name>
</gene>
<comment type="caution">
    <text evidence="2">The sequence shown here is derived from an EMBL/GenBank/DDBJ whole genome shotgun (WGS) entry which is preliminary data.</text>
</comment>
<dbReference type="InterPro" id="IPR034583">
    <property type="entry name" value="EMF1"/>
</dbReference>
<dbReference type="EMBL" id="NKXS01000645">
    <property type="protein sequence ID" value="PIN23024.1"/>
    <property type="molecule type" value="Genomic_DNA"/>
</dbReference>
<dbReference type="GO" id="GO:0009910">
    <property type="term" value="P:negative regulation of flower development"/>
    <property type="evidence" value="ECO:0007669"/>
    <property type="project" value="InterPro"/>
</dbReference>
<organism evidence="2 3">
    <name type="scientific">Handroanthus impetiginosus</name>
    <dbReference type="NCBI Taxonomy" id="429701"/>
    <lineage>
        <taxon>Eukaryota</taxon>
        <taxon>Viridiplantae</taxon>
        <taxon>Streptophyta</taxon>
        <taxon>Embryophyta</taxon>
        <taxon>Tracheophyta</taxon>
        <taxon>Spermatophyta</taxon>
        <taxon>Magnoliopsida</taxon>
        <taxon>eudicotyledons</taxon>
        <taxon>Gunneridae</taxon>
        <taxon>Pentapetalae</taxon>
        <taxon>asterids</taxon>
        <taxon>lamiids</taxon>
        <taxon>Lamiales</taxon>
        <taxon>Bignoniaceae</taxon>
        <taxon>Crescentiina</taxon>
        <taxon>Tabebuia alliance</taxon>
        <taxon>Handroanthus</taxon>
    </lineage>
</organism>
<feature type="region of interest" description="Disordered" evidence="1">
    <location>
        <begin position="612"/>
        <end position="633"/>
    </location>
</feature>
<dbReference type="OrthoDB" id="754229at2759"/>
<protein>
    <submittedName>
        <fullName evidence="2">Uncharacterized protein</fullName>
    </submittedName>
</protein>
<feature type="compositionally biased region" description="Basic and acidic residues" evidence="1">
    <location>
        <begin position="564"/>
        <end position="573"/>
    </location>
</feature>
<feature type="compositionally biased region" description="Basic and acidic residues" evidence="1">
    <location>
        <begin position="183"/>
        <end position="192"/>
    </location>
</feature>
<evidence type="ECO:0000256" key="1">
    <source>
        <dbReference type="SAM" id="MobiDB-lite"/>
    </source>
</evidence>
<feature type="region of interest" description="Disordered" evidence="1">
    <location>
        <begin position="500"/>
        <end position="523"/>
    </location>
</feature>
<feature type="compositionally biased region" description="Basic and acidic residues" evidence="1">
    <location>
        <begin position="344"/>
        <end position="354"/>
    </location>
</feature>
<feature type="region of interest" description="Disordered" evidence="1">
    <location>
        <begin position="457"/>
        <end position="480"/>
    </location>
</feature>
<sequence>MEESHWKSDSAASASKSLGSLVQINSIAIDISSAMEEIESPAHEHFSIRGFVAEMRKKDWKACSPFASERNDIDLVDNLPPLFVPKFRWWQCSNCIPDIATKRITEEMVVAGRSCDPGTSSCQKCGEKNSLFLHSRENIATFPGNKLGSGDNAGGEDNDPSNSFMTTNVCCMEGRKATSCSKDNTDVRDKEAGNPCADMSETNPFQIRERLNNTADAPVRVSVHPSCIVDEPENASSGSDGTFCALPYRRKPKLRSLADIMVEERNPTSDNPRTKSASSGGMQVTSTETEPALSPQAELDVSADVAKAARSPPRKRKIALEEDRGRSGAIYANTTKRLRGLMPDAEKSSRRVEISESESEGNASMRLDFGLVAKTQRIKPKKHKALDISKKMRQVHTENGTVPMRELPKIHAADLQTHAVCNGTSFGKLGSAPSTVGEMGPYFSSISGQHIDRMSNLSKSKTPEVESDRDRLVPPSQTTLGDCNVKEKVALELSLNSFTDAERDPNNQESFRQHTGIPDLNETFPLKTATTQGKQLPTFSEKRSFPLHTTLFFQDVTASCSKETTRETKEGKRQMGVSGPQNKDKNMELGASDDIPMEIVELLAKNQRERALGSSRRQPLPEGINSSVRGSPPLFMDGRPAMINFPLASRRTGITVGNGNMEFRQDITATFPQLNNCRLDINKPEESQFRLFGSPTPSRQRETRYSASSSVMTGPRPGTGAELLWSPTRENPPFHLSIPQNRSIQTNNISVHSFSDKIHLGKTINHMKSGKGKKAVHDTAVLKEGRKGLSSTSTGPLDPYSNDTIPAMQLLSLMDQRIVSSSSFEVGPKSFLDKPFSPCNHHPRLNGKENQNFLGGSFFSQNSHSKDLSGLCNRDYCSGESSKKASSYLQGQVPPEVGNSKATLAIQPARSDAALGVCTLNRNPADFSIPEARNEFTLSAKDFKFRKRNGSKEKSRSANVEGRKRQRVRKDASMKETSRK</sequence>